<comment type="caution">
    <text evidence="1">The sequence shown here is derived from an EMBL/GenBank/DDBJ whole genome shotgun (WGS) entry which is preliminary data.</text>
</comment>
<accession>A0AAV4NF71</accession>
<evidence type="ECO:0000313" key="1">
    <source>
        <dbReference type="EMBL" id="GIX82965.1"/>
    </source>
</evidence>
<organism evidence="1 2">
    <name type="scientific">Caerostris extrusa</name>
    <name type="common">Bark spider</name>
    <name type="synonym">Caerostris bankana</name>
    <dbReference type="NCBI Taxonomy" id="172846"/>
    <lineage>
        <taxon>Eukaryota</taxon>
        <taxon>Metazoa</taxon>
        <taxon>Ecdysozoa</taxon>
        <taxon>Arthropoda</taxon>
        <taxon>Chelicerata</taxon>
        <taxon>Arachnida</taxon>
        <taxon>Araneae</taxon>
        <taxon>Araneomorphae</taxon>
        <taxon>Entelegynae</taxon>
        <taxon>Araneoidea</taxon>
        <taxon>Araneidae</taxon>
        <taxon>Caerostris</taxon>
    </lineage>
</organism>
<dbReference type="AlphaFoldDB" id="A0AAV4NF71"/>
<reference evidence="1 2" key="1">
    <citation type="submission" date="2021-06" db="EMBL/GenBank/DDBJ databases">
        <title>Caerostris extrusa draft genome.</title>
        <authorList>
            <person name="Kono N."/>
            <person name="Arakawa K."/>
        </authorList>
    </citation>
    <scope>NUCLEOTIDE SEQUENCE [LARGE SCALE GENOMIC DNA]</scope>
</reference>
<proteinExistence type="predicted"/>
<protein>
    <submittedName>
        <fullName evidence="1">Uncharacterized protein</fullName>
    </submittedName>
</protein>
<keyword evidence="2" id="KW-1185">Reference proteome</keyword>
<evidence type="ECO:0000313" key="2">
    <source>
        <dbReference type="Proteomes" id="UP001054945"/>
    </source>
</evidence>
<dbReference type="EMBL" id="BPLR01020824">
    <property type="protein sequence ID" value="GIX82965.1"/>
    <property type="molecule type" value="Genomic_DNA"/>
</dbReference>
<dbReference type="Proteomes" id="UP001054945">
    <property type="component" value="Unassembled WGS sequence"/>
</dbReference>
<gene>
    <name evidence="1" type="ORF">CEXT_251471</name>
</gene>
<sequence length="122" mass="14077">MKDPYWKKICYIRHYTISRNPLATILNHILPYFCHAGSRRVVIYGIPQTFKSFNGAGMPFEANPCFQLSTLYHAVKHNYCPHVEVPQIMDWCLSFLPKVSKTTCDFGLNCFGHNEAFIESSI</sequence>
<name>A0AAV4NF71_CAEEX</name>